<accession>A0A517U4G1</accession>
<keyword evidence="4" id="KW-1185">Reference proteome</keyword>
<dbReference type="SUPFAM" id="SSF55347">
    <property type="entry name" value="Glyceraldehyde-3-phosphate dehydrogenase-like, C-terminal domain"/>
    <property type="match status" value="1"/>
</dbReference>
<dbReference type="InterPro" id="IPR050463">
    <property type="entry name" value="Gfo/Idh/MocA_oxidrdct_glycsds"/>
</dbReference>
<dbReference type="GO" id="GO:0050112">
    <property type="term" value="F:inositol 2-dehydrogenase (NAD+) activity"/>
    <property type="evidence" value="ECO:0007669"/>
    <property type="project" value="UniProtKB-EC"/>
</dbReference>
<dbReference type="InterPro" id="IPR000683">
    <property type="entry name" value="Gfo/Idh/MocA-like_OxRdtase_N"/>
</dbReference>
<evidence type="ECO:0000313" key="4">
    <source>
        <dbReference type="Proteomes" id="UP000317909"/>
    </source>
</evidence>
<sequence length="424" mass="46928">MIHRSSPTRRAFLKTAAAASSAIALPIYIPSRVLGRDGATGPNDQIVIGFIGTGGRARQLMDQVPEGGRIVAIADCFPERLAETLDQKKQPWNAYHDYREMFDKEKLDAVVVATPDHGRTLPCMRAMQAGLDVYAEKPLTAYVREGRVLVDAARKLGRVFQVGSQQRSMEINDFCCALVRDGKLGKLKKVLGVNYTGPNEMQTFAAEPIPEGGDWDVWCGPTELRPYNGALRFGWMGWRDYSGGEMTNWGAHGIDQIQCALGKSQTGPVELWPVTPGPNGKVAMKYDDGVEVSFELENTGPMGGGIFVGEDCKMEINRNKFATNPPDFVKDAPAPAVQAKWEGDGWIARPHIQNWLDCIRTRELPNADVEIGHRSISVCHLLNIARQTGRRLKWDPVAETFPDDAEASQLLERPRRKGYELPVV</sequence>
<protein>
    <submittedName>
        <fullName evidence="3">Inositol 2-dehydrogenase</fullName>
        <ecNumber evidence="3">1.1.1.18</ecNumber>
    </submittedName>
</protein>
<dbReference type="Proteomes" id="UP000317909">
    <property type="component" value="Chromosome"/>
</dbReference>
<dbReference type="InterPro" id="IPR036291">
    <property type="entry name" value="NAD(P)-bd_dom_sf"/>
</dbReference>
<keyword evidence="3" id="KW-0560">Oxidoreductase</keyword>
<evidence type="ECO:0000259" key="2">
    <source>
        <dbReference type="Pfam" id="PF19051"/>
    </source>
</evidence>
<dbReference type="InterPro" id="IPR006311">
    <property type="entry name" value="TAT_signal"/>
</dbReference>
<evidence type="ECO:0000313" key="3">
    <source>
        <dbReference type="EMBL" id="QDT75507.1"/>
    </source>
</evidence>
<dbReference type="EC" id="1.1.1.18" evidence="3"/>
<dbReference type="EMBL" id="CP036339">
    <property type="protein sequence ID" value="QDT75507.1"/>
    <property type="molecule type" value="Genomic_DNA"/>
</dbReference>
<gene>
    <name evidence="3" type="primary">iolG_8</name>
    <name evidence="3" type="ORF">I41_47180</name>
</gene>
<dbReference type="PROSITE" id="PS51318">
    <property type="entry name" value="TAT"/>
    <property type="match status" value="1"/>
</dbReference>
<dbReference type="PANTHER" id="PTHR43818">
    <property type="entry name" value="BCDNA.GH03377"/>
    <property type="match status" value="1"/>
</dbReference>
<organism evidence="3 4">
    <name type="scientific">Lacipirellula limnantheis</name>
    <dbReference type="NCBI Taxonomy" id="2528024"/>
    <lineage>
        <taxon>Bacteria</taxon>
        <taxon>Pseudomonadati</taxon>
        <taxon>Planctomycetota</taxon>
        <taxon>Planctomycetia</taxon>
        <taxon>Pirellulales</taxon>
        <taxon>Lacipirellulaceae</taxon>
        <taxon>Lacipirellula</taxon>
    </lineage>
</organism>
<dbReference type="Pfam" id="PF19051">
    <property type="entry name" value="GFO_IDH_MocA_C2"/>
    <property type="match status" value="1"/>
</dbReference>
<dbReference type="Gene3D" id="3.40.50.720">
    <property type="entry name" value="NAD(P)-binding Rossmann-like Domain"/>
    <property type="match status" value="1"/>
</dbReference>
<proteinExistence type="predicted"/>
<dbReference type="KEGG" id="llh:I41_47180"/>
<feature type="domain" description="Gfo/Idh/MocA-like oxidoreductase bacterial type C-terminal" evidence="2">
    <location>
        <begin position="203"/>
        <end position="420"/>
    </location>
</feature>
<dbReference type="SUPFAM" id="SSF51735">
    <property type="entry name" value="NAD(P)-binding Rossmann-fold domains"/>
    <property type="match status" value="1"/>
</dbReference>
<feature type="domain" description="Gfo/Idh/MocA-like oxidoreductase N-terminal" evidence="1">
    <location>
        <begin position="48"/>
        <end position="163"/>
    </location>
</feature>
<dbReference type="GO" id="GO:0000166">
    <property type="term" value="F:nucleotide binding"/>
    <property type="evidence" value="ECO:0007669"/>
    <property type="project" value="InterPro"/>
</dbReference>
<dbReference type="RefSeq" id="WP_168207094.1">
    <property type="nucleotide sequence ID" value="NZ_CP036339.1"/>
</dbReference>
<name>A0A517U4G1_9BACT</name>
<dbReference type="Gene3D" id="3.30.360.10">
    <property type="entry name" value="Dihydrodipicolinate Reductase, domain 2"/>
    <property type="match status" value="1"/>
</dbReference>
<dbReference type="PANTHER" id="PTHR43818:SF5">
    <property type="entry name" value="OXIDOREDUCTASE FAMILY PROTEIN"/>
    <property type="match status" value="1"/>
</dbReference>
<dbReference type="Pfam" id="PF01408">
    <property type="entry name" value="GFO_IDH_MocA"/>
    <property type="match status" value="1"/>
</dbReference>
<dbReference type="AlphaFoldDB" id="A0A517U4G1"/>
<evidence type="ECO:0000259" key="1">
    <source>
        <dbReference type="Pfam" id="PF01408"/>
    </source>
</evidence>
<reference evidence="3 4" key="1">
    <citation type="submission" date="2019-02" db="EMBL/GenBank/DDBJ databases">
        <title>Deep-cultivation of Planctomycetes and their phenomic and genomic characterization uncovers novel biology.</title>
        <authorList>
            <person name="Wiegand S."/>
            <person name="Jogler M."/>
            <person name="Boedeker C."/>
            <person name="Pinto D."/>
            <person name="Vollmers J."/>
            <person name="Rivas-Marin E."/>
            <person name="Kohn T."/>
            <person name="Peeters S.H."/>
            <person name="Heuer A."/>
            <person name="Rast P."/>
            <person name="Oberbeckmann S."/>
            <person name="Bunk B."/>
            <person name="Jeske O."/>
            <person name="Meyerdierks A."/>
            <person name="Storesund J.E."/>
            <person name="Kallscheuer N."/>
            <person name="Luecker S."/>
            <person name="Lage O.M."/>
            <person name="Pohl T."/>
            <person name="Merkel B.J."/>
            <person name="Hornburger P."/>
            <person name="Mueller R.-W."/>
            <person name="Bruemmer F."/>
            <person name="Labrenz M."/>
            <person name="Spormann A.M."/>
            <person name="Op den Camp H."/>
            <person name="Overmann J."/>
            <person name="Amann R."/>
            <person name="Jetten M.S.M."/>
            <person name="Mascher T."/>
            <person name="Medema M.H."/>
            <person name="Devos D.P."/>
            <person name="Kaster A.-K."/>
            <person name="Ovreas L."/>
            <person name="Rohde M."/>
            <person name="Galperin M.Y."/>
            <person name="Jogler C."/>
        </authorList>
    </citation>
    <scope>NUCLEOTIDE SEQUENCE [LARGE SCALE GENOMIC DNA]</scope>
    <source>
        <strain evidence="3 4">I41</strain>
    </source>
</reference>
<dbReference type="InterPro" id="IPR043906">
    <property type="entry name" value="Gfo/Idh/MocA_OxRdtase_bact_C"/>
</dbReference>